<proteinExistence type="predicted"/>
<evidence type="ECO:0000313" key="4">
    <source>
        <dbReference type="Proteomes" id="UP000005234"/>
    </source>
</evidence>
<feature type="domain" description="Thiol:disulfide interchange protein DsbD N-terminal" evidence="2">
    <location>
        <begin position="40"/>
        <end position="156"/>
    </location>
</feature>
<dbReference type="eggNOG" id="COG4232">
    <property type="taxonomic scope" value="Bacteria"/>
</dbReference>
<dbReference type="AlphaFoldDB" id="H8L466"/>
<dbReference type="Proteomes" id="UP000005234">
    <property type="component" value="Chromosome"/>
</dbReference>
<evidence type="ECO:0000259" key="2">
    <source>
        <dbReference type="Pfam" id="PF11412"/>
    </source>
</evidence>
<gene>
    <name evidence="3" type="ordered locus">Fraau_2160</name>
</gene>
<protein>
    <submittedName>
        <fullName evidence="3">Disulfide bond corrector protein DsbC</fullName>
    </submittedName>
</protein>
<dbReference type="OrthoDB" id="9762614at2"/>
<reference evidence="3" key="1">
    <citation type="submission" date="2012-02" db="EMBL/GenBank/DDBJ databases">
        <title>The complete genome of Frateuria aurantia DSM 6220.</title>
        <authorList>
            <consortium name="US DOE Joint Genome Institute (JGI-PGF)"/>
            <person name="Lucas S."/>
            <person name="Copeland A."/>
            <person name="Lapidus A."/>
            <person name="Glavina del Rio T."/>
            <person name="Dalin E."/>
            <person name="Tice H."/>
            <person name="Bruce D."/>
            <person name="Goodwin L."/>
            <person name="Pitluck S."/>
            <person name="Peters L."/>
            <person name="Ovchinnikova G."/>
            <person name="Teshima H."/>
            <person name="Kyrpides N."/>
            <person name="Mavromatis K."/>
            <person name="Ivanova N."/>
            <person name="Brettin T."/>
            <person name="Detter J.C."/>
            <person name="Han C."/>
            <person name="Larimer F."/>
            <person name="Land M."/>
            <person name="Hauser L."/>
            <person name="Markowitz V."/>
            <person name="Cheng J.-F."/>
            <person name="Hugenholtz P."/>
            <person name="Woyke T."/>
            <person name="Wu D."/>
            <person name="Brambilla E."/>
            <person name="Klenk H.-P."/>
            <person name="Eisen J.A."/>
        </authorList>
    </citation>
    <scope>NUCLEOTIDE SEQUENCE</scope>
    <source>
        <strain evidence="3">DSM 6220</strain>
    </source>
</reference>
<dbReference type="STRING" id="767434.Fraau_2160"/>
<name>H8L466_FRAAD</name>
<dbReference type="RefSeq" id="WP_014403545.1">
    <property type="nucleotide sequence ID" value="NC_017033.1"/>
</dbReference>
<keyword evidence="4" id="KW-1185">Reference proteome</keyword>
<evidence type="ECO:0000256" key="1">
    <source>
        <dbReference type="SAM" id="SignalP"/>
    </source>
</evidence>
<dbReference type="HOGENOM" id="CLU_137864_0_0_6"/>
<dbReference type="Pfam" id="PF11412">
    <property type="entry name" value="DsbD_N"/>
    <property type="match status" value="1"/>
</dbReference>
<organism evidence="3 4">
    <name type="scientific">Frateuria aurantia (strain ATCC 33424 / DSM 6220 / KCTC 2777 / LMG 1558 / NBRC 3245 / NCIMB 13370)</name>
    <name type="common">Acetobacter aurantius</name>
    <dbReference type="NCBI Taxonomy" id="767434"/>
    <lineage>
        <taxon>Bacteria</taxon>
        <taxon>Pseudomonadati</taxon>
        <taxon>Pseudomonadota</taxon>
        <taxon>Gammaproteobacteria</taxon>
        <taxon>Lysobacterales</taxon>
        <taxon>Rhodanobacteraceae</taxon>
        <taxon>Frateuria</taxon>
    </lineage>
</organism>
<dbReference type="EMBL" id="CP003350">
    <property type="protein sequence ID" value="AFC86542.1"/>
    <property type="molecule type" value="Genomic_DNA"/>
</dbReference>
<dbReference type="InterPro" id="IPR028250">
    <property type="entry name" value="DsbDN"/>
</dbReference>
<keyword evidence="1" id="KW-0732">Signal</keyword>
<sequence>MRPLLHAALCIGFATSPTLLQASSTDPEPVRWTTSPTQVPVSAGQTVNVILHADIQAGWHLYALNEPDGGPHATEIGVAQGDIPDLLSVSENPPVERYDRVMARRLRFHLDRADFKLQLSLPADSPTGPHTVHLLARFQACSDKLCLPPRTRSVTTVLTVQAI</sequence>
<dbReference type="Gene3D" id="2.60.40.1250">
    <property type="entry name" value="Thiol:disulfide interchange protein DsbD, N-terminal domain"/>
    <property type="match status" value="1"/>
</dbReference>
<feature type="signal peptide" evidence="1">
    <location>
        <begin position="1"/>
        <end position="22"/>
    </location>
</feature>
<accession>H8L466</accession>
<dbReference type="InterPro" id="IPR036929">
    <property type="entry name" value="DsbDN_sf"/>
</dbReference>
<dbReference type="KEGG" id="fau:Fraau_2160"/>
<feature type="chain" id="PRO_5003614895" evidence="1">
    <location>
        <begin position="23"/>
        <end position="163"/>
    </location>
</feature>
<evidence type="ECO:0000313" key="3">
    <source>
        <dbReference type="EMBL" id="AFC86542.1"/>
    </source>
</evidence>